<protein>
    <submittedName>
        <fullName evidence="1">Uncharacterized protein</fullName>
    </submittedName>
</protein>
<dbReference type="AlphaFoldDB" id="A0A1T5L7V1"/>
<accession>A0A1T5L7V1</accession>
<dbReference type="RefSeq" id="WP_280175273.1">
    <property type="nucleotide sequence ID" value="NZ_FUZT01000006.1"/>
</dbReference>
<dbReference type="EMBL" id="FUZT01000006">
    <property type="protein sequence ID" value="SKC72014.1"/>
    <property type="molecule type" value="Genomic_DNA"/>
</dbReference>
<organism evidence="1 2">
    <name type="scientific">Maledivibacter halophilus</name>
    <dbReference type="NCBI Taxonomy" id="36842"/>
    <lineage>
        <taxon>Bacteria</taxon>
        <taxon>Bacillati</taxon>
        <taxon>Bacillota</taxon>
        <taxon>Clostridia</taxon>
        <taxon>Peptostreptococcales</taxon>
        <taxon>Caminicellaceae</taxon>
        <taxon>Maledivibacter</taxon>
    </lineage>
</organism>
<evidence type="ECO:0000313" key="1">
    <source>
        <dbReference type="EMBL" id="SKC72014.1"/>
    </source>
</evidence>
<evidence type="ECO:0000313" key="2">
    <source>
        <dbReference type="Proteomes" id="UP000190285"/>
    </source>
</evidence>
<name>A0A1T5L7V1_9FIRM</name>
<dbReference type="STRING" id="36842.SAMN02194393_02549"/>
<keyword evidence="2" id="KW-1185">Reference proteome</keyword>
<proteinExistence type="predicted"/>
<reference evidence="1 2" key="1">
    <citation type="submission" date="2017-02" db="EMBL/GenBank/DDBJ databases">
        <authorList>
            <person name="Peterson S.W."/>
        </authorList>
    </citation>
    <scope>NUCLEOTIDE SEQUENCE [LARGE SCALE GENOMIC DNA]</scope>
    <source>
        <strain evidence="1 2">M1</strain>
    </source>
</reference>
<sequence>MKKFELYKNYIDSRMKGIKYNNLDVIKLLLKTMEKKEHSF</sequence>
<gene>
    <name evidence="1" type="ORF">SAMN02194393_02549</name>
</gene>
<dbReference type="Proteomes" id="UP000190285">
    <property type="component" value="Unassembled WGS sequence"/>
</dbReference>